<feature type="transmembrane region" description="Helical" evidence="10">
    <location>
        <begin position="618"/>
        <end position="638"/>
    </location>
</feature>
<feature type="compositionally biased region" description="Low complexity" evidence="9">
    <location>
        <begin position="595"/>
        <end position="604"/>
    </location>
</feature>
<name>A0A328U4X5_9BACL</name>
<evidence type="ECO:0000256" key="3">
    <source>
        <dbReference type="ARBA" id="ARBA00022801"/>
    </source>
</evidence>
<feature type="domain" description="Carbohydrate binding X2" evidence="13">
    <location>
        <begin position="374"/>
        <end position="457"/>
    </location>
</feature>
<dbReference type="Pfam" id="PF00150">
    <property type="entry name" value="Cellulase"/>
    <property type="match status" value="1"/>
</dbReference>
<keyword evidence="6 8" id="KW-0326">Glycosidase</keyword>
<dbReference type="Pfam" id="PF03442">
    <property type="entry name" value="CBM_X2"/>
    <property type="match status" value="1"/>
</dbReference>
<keyword evidence="4" id="KW-0136">Cellulose degradation</keyword>
<keyword evidence="10" id="KW-0472">Membrane</keyword>
<dbReference type="PROSITE" id="PS00659">
    <property type="entry name" value="GLYCOSYL_HYDROL_F5"/>
    <property type="match status" value="1"/>
</dbReference>
<evidence type="ECO:0000259" key="12">
    <source>
        <dbReference type="Pfam" id="PF00150"/>
    </source>
</evidence>
<keyword evidence="10" id="KW-1133">Transmembrane helix</keyword>
<dbReference type="EMBL" id="QLUW01000001">
    <property type="protein sequence ID" value="RAP77650.1"/>
    <property type="molecule type" value="Genomic_DNA"/>
</dbReference>
<dbReference type="InterPro" id="IPR013783">
    <property type="entry name" value="Ig-like_fold"/>
</dbReference>
<comment type="similarity">
    <text evidence="1 8">Belongs to the glycosyl hydrolase 5 (cellulase A) family.</text>
</comment>
<keyword evidence="3 8" id="KW-0378">Hydrolase</keyword>
<evidence type="ECO:0000256" key="6">
    <source>
        <dbReference type="ARBA" id="ARBA00023295"/>
    </source>
</evidence>
<dbReference type="InterPro" id="IPR005102">
    <property type="entry name" value="Carbo-bd_X2"/>
</dbReference>
<dbReference type="AlphaFoldDB" id="A0A328U4X5"/>
<evidence type="ECO:0000256" key="4">
    <source>
        <dbReference type="ARBA" id="ARBA00023001"/>
    </source>
</evidence>
<dbReference type="Gene3D" id="2.60.40.10">
    <property type="entry name" value="Immunoglobulins"/>
    <property type="match status" value="1"/>
</dbReference>
<dbReference type="SUPFAM" id="SSF51445">
    <property type="entry name" value="(Trans)glycosidases"/>
    <property type="match status" value="1"/>
</dbReference>
<evidence type="ECO:0000256" key="9">
    <source>
        <dbReference type="SAM" id="MobiDB-lite"/>
    </source>
</evidence>
<evidence type="ECO:0000256" key="11">
    <source>
        <dbReference type="SAM" id="SignalP"/>
    </source>
</evidence>
<feature type="compositionally biased region" description="Acidic residues" evidence="9">
    <location>
        <begin position="574"/>
        <end position="594"/>
    </location>
</feature>
<keyword evidence="16" id="KW-1185">Reference proteome</keyword>
<dbReference type="GO" id="GO:0009986">
    <property type="term" value="C:cell surface"/>
    <property type="evidence" value="ECO:0007669"/>
    <property type="project" value="TreeGrafter"/>
</dbReference>
<evidence type="ECO:0000256" key="10">
    <source>
        <dbReference type="SAM" id="Phobius"/>
    </source>
</evidence>
<proteinExistence type="inferred from homology"/>
<feature type="region of interest" description="Disordered" evidence="9">
    <location>
        <begin position="564"/>
        <end position="610"/>
    </location>
</feature>
<accession>A0A328U4X5</accession>
<evidence type="ECO:0000259" key="14">
    <source>
        <dbReference type="Pfam" id="PF18448"/>
    </source>
</evidence>
<keyword evidence="5" id="KW-0119">Carbohydrate metabolism</keyword>
<dbReference type="GO" id="GO:0030245">
    <property type="term" value="P:cellulose catabolic process"/>
    <property type="evidence" value="ECO:0007669"/>
    <property type="project" value="UniProtKB-KW"/>
</dbReference>
<sequence length="644" mass="70549">MKRLSSLFVAFVLFSAMLPLSLNPSLIASAAAPAKPSALQKVVDAMQPGWNLGNTFDATGGDETSWGNPAVTKELIDAIAAAGFKSIRIPVTWQHRLGAAPDYAIDPAFMQRIQEVVDWSLDAGLYVMVNIHHDSSWVMGMETQHDEVLARFTAIWTQVAAHFKDYPEKLMFESVNEPRFSEDWNKDSPVYFEMLDELNTTFVHLLRKSGGLNAKRPLVLPTIAASAAQNDRLDELLKTIEKLNDKNLIATFHYYGYWQFSVNIAGATTFNDEAKADLANTFDRVYNTLSVKGIPVVVGEFGLLGFDKSLETIEHGEVLKFFEQTVHAGKEKGFALLLWDNGQHYDRRGYRWSDEDLYRTIMAGLKSRSSTAGTDAVFIKKDAAVEDARIPLNLNGNTFAALKNGADTLEQGKDYELDGDNLILKADLLNGLMKGTNGINAILNCSFSAGADWKLSIISYETPIMQSSEGAASLFGIPTQFSGDRLATMEATYADGSHAGPNDWTPFKEFNVAFTPNYEAGLIQLKPEFLDELKEGEEVTLKMHFWSGEVIPYKLTKQASALTGVSTQTAPAEPADEENIDDAGAEAATEEEPASEPAAAAPAEAAKDAAPESSERTWLYVIGGCALLVLAATGTMLYKRRTGR</sequence>
<evidence type="ECO:0000259" key="13">
    <source>
        <dbReference type="Pfam" id="PF03442"/>
    </source>
</evidence>
<feature type="domain" description="Endoglucanase B carbohydrate binding" evidence="14">
    <location>
        <begin position="462"/>
        <end position="564"/>
    </location>
</feature>
<dbReference type="GO" id="GO:0008422">
    <property type="term" value="F:beta-glucosidase activity"/>
    <property type="evidence" value="ECO:0007669"/>
    <property type="project" value="TreeGrafter"/>
</dbReference>
<feature type="signal peptide" evidence="11">
    <location>
        <begin position="1"/>
        <end position="30"/>
    </location>
</feature>
<dbReference type="RefSeq" id="WP_112880773.1">
    <property type="nucleotide sequence ID" value="NZ_QLUW01000001.1"/>
</dbReference>
<keyword evidence="2 11" id="KW-0732">Signal</keyword>
<evidence type="ECO:0000256" key="1">
    <source>
        <dbReference type="ARBA" id="ARBA00005641"/>
    </source>
</evidence>
<protein>
    <submittedName>
        <fullName evidence="15">Cellulase</fullName>
    </submittedName>
</protein>
<evidence type="ECO:0000256" key="7">
    <source>
        <dbReference type="ARBA" id="ARBA00023326"/>
    </source>
</evidence>
<keyword evidence="7" id="KW-0624">Polysaccharide degradation</keyword>
<comment type="caution">
    <text evidence="15">The sequence shown here is derived from an EMBL/GenBank/DDBJ whole genome shotgun (WGS) entry which is preliminary data.</text>
</comment>
<dbReference type="Pfam" id="PF18448">
    <property type="entry name" value="CBM46"/>
    <property type="match status" value="1"/>
</dbReference>
<dbReference type="InterPro" id="IPR040946">
    <property type="entry name" value="CBM46"/>
</dbReference>
<dbReference type="InterPro" id="IPR014756">
    <property type="entry name" value="Ig_E-set"/>
</dbReference>
<dbReference type="Gene3D" id="3.20.20.80">
    <property type="entry name" value="Glycosidases"/>
    <property type="match status" value="1"/>
</dbReference>
<dbReference type="SUPFAM" id="SSF81296">
    <property type="entry name" value="E set domains"/>
    <property type="match status" value="1"/>
</dbReference>
<keyword evidence="10" id="KW-0812">Transmembrane</keyword>
<evidence type="ECO:0000256" key="5">
    <source>
        <dbReference type="ARBA" id="ARBA00023277"/>
    </source>
</evidence>
<reference evidence="15 16" key="1">
    <citation type="submission" date="2018-06" db="EMBL/GenBank/DDBJ databases">
        <title>Paenibacillus montanisoli sp. nov., isolated from mountain area soil.</title>
        <authorList>
            <person name="Wu M."/>
        </authorList>
    </citation>
    <scope>NUCLEOTIDE SEQUENCE [LARGE SCALE GENOMIC DNA]</scope>
    <source>
        <strain evidence="15 16">RA17</strain>
    </source>
</reference>
<dbReference type="Proteomes" id="UP000249260">
    <property type="component" value="Unassembled WGS sequence"/>
</dbReference>
<dbReference type="InterPro" id="IPR017853">
    <property type="entry name" value="GH"/>
</dbReference>
<evidence type="ECO:0000313" key="16">
    <source>
        <dbReference type="Proteomes" id="UP000249260"/>
    </source>
</evidence>
<evidence type="ECO:0000256" key="8">
    <source>
        <dbReference type="RuleBase" id="RU361153"/>
    </source>
</evidence>
<feature type="domain" description="Glycoside hydrolase family 5" evidence="12">
    <location>
        <begin position="61"/>
        <end position="344"/>
    </location>
</feature>
<dbReference type="InterPro" id="IPR050386">
    <property type="entry name" value="Glycosyl_hydrolase_5"/>
</dbReference>
<gene>
    <name evidence="15" type="ORF">DL346_04035</name>
</gene>
<dbReference type="PANTHER" id="PTHR31297">
    <property type="entry name" value="GLUCAN ENDO-1,6-BETA-GLUCOSIDASE B"/>
    <property type="match status" value="1"/>
</dbReference>
<organism evidence="15 16">
    <name type="scientific">Paenibacillus montanisoli</name>
    <dbReference type="NCBI Taxonomy" id="2081970"/>
    <lineage>
        <taxon>Bacteria</taxon>
        <taxon>Bacillati</taxon>
        <taxon>Bacillota</taxon>
        <taxon>Bacilli</taxon>
        <taxon>Bacillales</taxon>
        <taxon>Paenibacillaceae</taxon>
        <taxon>Paenibacillus</taxon>
    </lineage>
</organism>
<dbReference type="PANTHER" id="PTHR31297:SF41">
    <property type="entry name" value="ENDOGLUCANASE, PUTATIVE (AFU_ORTHOLOGUE AFUA_5G01830)-RELATED"/>
    <property type="match status" value="1"/>
</dbReference>
<dbReference type="GO" id="GO:0005576">
    <property type="term" value="C:extracellular region"/>
    <property type="evidence" value="ECO:0007669"/>
    <property type="project" value="TreeGrafter"/>
</dbReference>
<evidence type="ECO:0000313" key="15">
    <source>
        <dbReference type="EMBL" id="RAP77650.1"/>
    </source>
</evidence>
<dbReference type="OrthoDB" id="9800955at2"/>
<dbReference type="InterPro" id="IPR018087">
    <property type="entry name" value="Glyco_hydro_5_CS"/>
</dbReference>
<evidence type="ECO:0000256" key="2">
    <source>
        <dbReference type="ARBA" id="ARBA00022729"/>
    </source>
</evidence>
<dbReference type="InterPro" id="IPR001547">
    <property type="entry name" value="Glyco_hydro_5"/>
</dbReference>
<feature type="chain" id="PRO_5016412642" evidence="11">
    <location>
        <begin position="31"/>
        <end position="644"/>
    </location>
</feature>